<dbReference type="Gene3D" id="3.90.550.10">
    <property type="entry name" value="Spore Coat Polysaccharide Biosynthesis Protein SpsA, Chain A"/>
    <property type="match status" value="1"/>
</dbReference>
<dbReference type="AlphaFoldDB" id="A0A3E0HU14"/>
<accession>A0A3E0HU14</accession>
<gene>
    <name evidence="5" type="ORF">BCF44_104300</name>
</gene>
<proteinExistence type="inferred from homology"/>
<organism evidence="5 6">
    <name type="scientific">Kutzneria buriramensis</name>
    <dbReference type="NCBI Taxonomy" id="1045776"/>
    <lineage>
        <taxon>Bacteria</taxon>
        <taxon>Bacillati</taxon>
        <taxon>Actinomycetota</taxon>
        <taxon>Actinomycetes</taxon>
        <taxon>Pseudonocardiales</taxon>
        <taxon>Pseudonocardiaceae</taxon>
        <taxon>Kutzneria</taxon>
    </lineage>
</organism>
<dbReference type="PANTHER" id="PTHR43179">
    <property type="entry name" value="RHAMNOSYLTRANSFERASE WBBL"/>
    <property type="match status" value="1"/>
</dbReference>
<comment type="pathway">
    <text evidence="1">Cell wall biogenesis; cell wall polysaccharide biosynthesis.</text>
</comment>
<evidence type="ECO:0000256" key="3">
    <source>
        <dbReference type="ARBA" id="ARBA00022676"/>
    </source>
</evidence>
<dbReference type="Pfam" id="PF13641">
    <property type="entry name" value="Glyco_tranf_2_3"/>
    <property type="match status" value="1"/>
</dbReference>
<evidence type="ECO:0000256" key="2">
    <source>
        <dbReference type="ARBA" id="ARBA00006739"/>
    </source>
</evidence>
<keyword evidence="4 5" id="KW-0808">Transferase</keyword>
<evidence type="ECO:0000256" key="1">
    <source>
        <dbReference type="ARBA" id="ARBA00004776"/>
    </source>
</evidence>
<sequence length="299" mass="32593">MAEPVITAVVTAYHPDQRLAAVLDAALVTCADVLVVDNTPKGEESLTDTFTDARVRVLRSGRNGGLAGALNDAVRELPAATDAALLLDQDSTLPDGMVAALAAHLADPSIGAVAPTPVDIADGRSYERFAPTGSGLADRDTVITSGMLVRRSALTAVGGFRDEFFVDWVDNDFCLRLRRKGIRIVQDLNTVLPHSIGDRREHKVGPFTFRVLRYAPWRHYWITRNGVVMIKEHVGANPKWALMALLYIGRQAVTTALFEPKRSATLPAILRGIRDGLTNRTTLAYLPKGADYREPARSR</sequence>
<dbReference type="CDD" id="cd02526">
    <property type="entry name" value="GT2_RfbF_like"/>
    <property type="match status" value="1"/>
</dbReference>
<protein>
    <submittedName>
        <fullName evidence="5">Rhamnosyltransferase</fullName>
    </submittedName>
</protein>
<dbReference type="RefSeq" id="WP_116174565.1">
    <property type="nucleotide sequence ID" value="NZ_CP144375.1"/>
</dbReference>
<evidence type="ECO:0000313" key="5">
    <source>
        <dbReference type="EMBL" id="REH50033.1"/>
    </source>
</evidence>
<comment type="similarity">
    <text evidence="2">Belongs to the glycosyltransferase 2 family.</text>
</comment>
<keyword evidence="3" id="KW-0328">Glycosyltransferase</keyword>
<keyword evidence="6" id="KW-1185">Reference proteome</keyword>
<dbReference type="EMBL" id="QUNO01000004">
    <property type="protein sequence ID" value="REH50033.1"/>
    <property type="molecule type" value="Genomic_DNA"/>
</dbReference>
<reference evidence="5 6" key="1">
    <citation type="submission" date="2018-08" db="EMBL/GenBank/DDBJ databases">
        <title>Genomic Encyclopedia of Archaeal and Bacterial Type Strains, Phase II (KMG-II): from individual species to whole genera.</title>
        <authorList>
            <person name="Goeker M."/>
        </authorList>
    </citation>
    <scope>NUCLEOTIDE SEQUENCE [LARGE SCALE GENOMIC DNA]</scope>
    <source>
        <strain evidence="5 6">DSM 45791</strain>
    </source>
</reference>
<dbReference type="OrthoDB" id="9771846at2"/>
<dbReference type="Proteomes" id="UP000256269">
    <property type="component" value="Unassembled WGS sequence"/>
</dbReference>
<dbReference type="SUPFAM" id="SSF53448">
    <property type="entry name" value="Nucleotide-diphospho-sugar transferases"/>
    <property type="match status" value="1"/>
</dbReference>
<dbReference type="GO" id="GO:0016757">
    <property type="term" value="F:glycosyltransferase activity"/>
    <property type="evidence" value="ECO:0007669"/>
    <property type="project" value="UniProtKB-KW"/>
</dbReference>
<dbReference type="PANTHER" id="PTHR43179:SF12">
    <property type="entry name" value="GALACTOFURANOSYLTRANSFERASE GLFT2"/>
    <property type="match status" value="1"/>
</dbReference>
<evidence type="ECO:0000256" key="4">
    <source>
        <dbReference type="ARBA" id="ARBA00022679"/>
    </source>
</evidence>
<dbReference type="InterPro" id="IPR029044">
    <property type="entry name" value="Nucleotide-diphossugar_trans"/>
</dbReference>
<comment type="caution">
    <text evidence="5">The sequence shown here is derived from an EMBL/GenBank/DDBJ whole genome shotgun (WGS) entry which is preliminary data.</text>
</comment>
<name>A0A3E0HU14_9PSEU</name>
<evidence type="ECO:0000313" key="6">
    <source>
        <dbReference type="Proteomes" id="UP000256269"/>
    </source>
</evidence>